<sequence length="362" mass="39958">MVVGIDTELASLAIDNDPVNQPDQPVFEVKEISGKGKGLIARCDILQGARILCEKPLLIAHPMPLFSLEQHLAARLKELSKESQRQFLTLHNNFPGKFPFSHTFKSNALPCGPGSSTGGVYPTICRINHSCIPNSHNNWDSKSGQETIYAIKPIKTGEEITIPYNNGGTREVRQASLKQSFDFDCGCPGCSRSPSAIRESDVRRKMIQKLDDAIGDPSRMQGRPADSLKDCQSLLEVLEEEFDGFAGVLVARLYYDAFQISIAHGDQARASAFARRSYESRVICEGEDSPETQRMKLLALKPATHSSAGAFSQKWKTAITMVPKDLGGAAFQEWLWQRVSQHSCTLSDTDEDSNSSDEEADY</sequence>
<dbReference type="CDD" id="cd20071">
    <property type="entry name" value="SET_SMYD"/>
    <property type="match status" value="1"/>
</dbReference>
<dbReference type="InterPro" id="IPR011990">
    <property type="entry name" value="TPR-like_helical_dom_sf"/>
</dbReference>
<dbReference type="PANTHER" id="PTHR47332:SF4">
    <property type="entry name" value="SET DOMAIN-CONTAINING PROTEIN 5"/>
    <property type="match status" value="1"/>
</dbReference>
<protein>
    <recommendedName>
        <fullName evidence="1">SET domain-containing protein</fullName>
    </recommendedName>
</protein>
<feature type="domain" description="SET" evidence="1">
    <location>
        <begin position="25"/>
        <end position="165"/>
    </location>
</feature>
<keyword evidence="3" id="KW-1185">Reference proteome</keyword>
<dbReference type="Proteomes" id="UP000800096">
    <property type="component" value="Unassembled WGS sequence"/>
</dbReference>
<dbReference type="OrthoDB" id="265717at2759"/>
<dbReference type="PROSITE" id="PS50280">
    <property type="entry name" value="SET"/>
    <property type="match status" value="1"/>
</dbReference>
<organism evidence="2 3">
    <name type="scientific">Ampelomyces quisqualis</name>
    <name type="common">Powdery mildew agent</name>
    <dbReference type="NCBI Taxonomy" id="50730"/>
    <lineage>
        <taxon>Eukaryota</taxon>
        <taxon>Fungi</taxon>
        <taxon>Dikarya</taxon>
        <taxon>Ascomycota</taxon>
        <taxon>Pezizomycotina</taxon>
        <taxon>Dothideomycetes</taxon>
        <taxon>Pleosporomycetidae</taxon>
        <taxon>Pleosporales</taxon>
        <taxon>Pleosporineae</taxon>
        <taxon>Phaeosphaeriaceae</taxon>
        <taxon>Ampelomyces</taxon>
    </lineage>
</organism>
<dbReference type="InterPro" id="IPR046341">
    <property type="entry name" value="SET_dom_sf"/>
</dbReference>
<evidence type="ECO:0000259" key="1">
    <source>
        <dbReference type="PROSITE" id="PS50280"/>
    </source>
</evidence>
<proteinExistence type="predicted"/>
<dbReference type="PANTHER" id="PTHR47332">
    <property type="entry name" value="SET DOMAIN-CONTAINING PROTEIN 5"/>
    <property type="match status" value="1"/>
</dbReference>
<dbReference type="InterPro" id="IPR053185">
    <property type="entry name" value="SET_domain_protein"/>
</dbReference>
<dbReference type="AlphaFoldDB" id="A0A6A5QI78"/>
<dbReference type="Pfam" id="PF00856">
    <property type="entry name" value="SET"/>
    <property type="match status" value="1"/>
</dbReference>
<dbReference type="Gene3D" id="2.170.270.10">
    <property type="entry name" value="SET domain"/>
    <property type="match status" value="1"/>
</dbReference>
<evidence type="ECO:0000313" key="2">
    <source>
        <dbReference type="EMBL" id="KAF1914204.1"/>
    </source>
</evidence>
<dbReference type="SUPFAM" id="SSF82199">
    <property type="entry name" value="SET domain"/>
    <property type="match status" value="1"/>
</dbReference>
<evidence type="ECO:0000313" key="3">
    <source>
        <dbReference type="Proteomes" id="UP000800096"/>
    </source>
</evidence>
<reference evidence="2" key="1">
    <citation type="journal article" date="2020" name="Stud. Mycol.">
        <title>101 Dothideomycetes genomes: a test case for predicting lifestyles and emergence of pathogens.</title>
        <authorList>
            <person name="Haridas S."/>
            <person name="Albert R."/>
            <person name="Binder M."/>
            <person name="Bloem J."/>
            <person name="Labutti K."/>
            <person name="Salamov A."/>
            <person name="Andreopoulos B."/>
            <person name="Baker S."/>
            <person name="Barry K."/>
            <person name="Bills G."/>
            <person name="Bluhm B."/>
            <person name="Cannon C."/>
            <person name="Castanera R."/>
            <person name="Culley D."/>
            <person name="Daum C."/>
            <person name="Ezra D."/>
            <person name="Gonzalez J."/>
            <person name="Henrissat B."/>
            <person name="Kuo A."/>
            <person name="Liang C."/>
            <person name="Lipzen A."/>
            <person name="Lutzoni F."/>
            <person name="Magnuson J."/>
            <person name="Mondo S."/>
            <person name="Nolan M."/>
            <person name="Ohm R."/>
            <person name="Pangilinan J."/>
            <person name="Park H.-J."/>
            <person name="Ramirez L."/>
            <person name="Alfaro M."/>
            <person name="Sun H."/>
            <person name="Tritt A."/>
            <person name="Yoshinaga Y."/>
            <person name="Zwiers L.-H."/>
            <person name="Turgeon B."/>
            <person name="Goodwin S."/>
            <person name="Spatafora J."/>
            <person name="Crous P."/>
            <person name="Grigoriev I."/>
        </authorList>
    </citation>
    <scope>NUCLEOTIDE SEQUENCE</scope>
    <source>
        <strain evidence="2">HMLAC05119</strain>
    </source>
</reference>
<dbReference type="Gene3D" id="1.25.40.10">
    <property type="entry name" value="Tetratricopeptide repeat domain"/>
    <property type="match status" value="1"/>
</dbReference>
<dbReference type="SMART" id="SM00317">
    <property type="entry name" value="SET"/>
    <property type="match status" value="1"/>
</dbReference>
<dbReference type="EMBL" id="ML979137">
    <property type="protein sequence ID" value="KAF1914204.1"/>
    <property type="molecule type" value="Genomic_DNA"/>
</dbReference>
<name>A0A6A5QI78_AMPQU</name>
<dbReference type="InterPro" id="IPR001214">
    <property type="entry name" value="SET_dom"/>
</dbReference>
<gene>
    <name evidence="2" type="ORF">BDU57DRAFT_519067</name>
</gene>
<accession>A0A6A5QI78</accession>